<comment type="caution">
    <text evidence="1">The sequence shown here is derived from an EMBL/GenBank/DDBJ whole genome shotgun (WGS) entry which is preliminary data.</text>
</comment>
<name>A0ABW7BEZ8_9ACTN</name>
<evidence type="ECO:0000313" key="1">
    <source>
        <dbReference type="EMBL" id="MFG3014329.1"/>
    </source>
</evidence>
<gene>
    <name evidence="1" type="ORF">ACGFZB_28700</name>
</gene>
<dbReference type="RefSeq" id="WP_392820919.1">
    <property type="nucleotide sequence ID" value="NZ_JBICYV010000015.1"/>
</dbReference>
<proteinExistence type="predicted"/>
<organism evidence="1 2">
    <name type="scientific">Streptomyces cinerochromogenes</name>
    <dbReference type="NCBI Taxonomy" id="66422"/>
    <lineage>
        <taxon>Bacteria</taxon>
        <taxon>Bacillati</taxon>
        <taxon>Actinomycetota</taxon>
        <taxon>Actinomycetes</taxon>
        <taxon>Kitasatosporales</taxon>
        <taxon>Streptomycetaceae</taxon>
        <taxon>Streptomyces</taxon>
    </lineage>
</organism>
<evidence type="ECO:0000313" key="2">
    <source>
        <dbReference type="Proteomes" id="UP001604267"/>
    </source>
</evidence>
<sequence>MTLDGTMYVTDSDGRAVDVSLSADGHITVCVIADGDRVAKLTYDETQALIDVLKFYRDAADKYGATE</sequence>
<dbReference type="Proteomes" id="UP001604267">
    <property type="component" value="Unassembled WGS sequence"/>
</dbReference>
<protein>
    <submittedName>
        <fullName evidence="1">Uncharacterized protein</fullName>
    </submittedName>
</protein>
<dbReference type="EMBL" id="JBICYV010000015">
    <property type="protein sequence ID" value="MFG3014329.1"/>
    <property type="molecule type" value="Genomic_DNA"/>
</dbReference>
<accession>A0ABW7BEZ8</accession>
<reference evidence="1 2" key="1">
    <citation type="submission" date="2024-10" db="EMBL/GenBank/DDBJ databases">
        <title>The Natural Products Discovery Center: Release of the First 8490 Sequenced Strains for Exploring Actinobacteria Biosynthetic Diversity.</title>
        <authorList>
            <person name="Kalkreuter E."/>
            <person name="Kautsar S.A."/>
            <person name="Yang D."/>
            <person name="Bader C.D."/>
            <person name="Teijaro C.N."/>
            <person name="Fluegel L."/>
            <person name="Davis C.M."/>
            <person name="Simpson J.R."/>
            <person name="Lauterbach L."/>
            <person name="Steele A.D."/>
            <person name="Gui C."/>
            <person name="Meng S."/>
            <person name="Li G."/>
            <person name="Viehrig K."/>
            <person name="Ye F."/>
            <person name="Su P."/>
            <person name="Kiefer A.F."/>
            <person name="Nichols A."/>
            <person name="Cepeda A.J."/>
            <person name="Yan W."/>
            <person name="Fan B."/>
            <person name="Jiang Y."/>
            <person name="Adhikari A."/>
            <person name="Zheng C.-J."/>
            <person name="Schuster L."/>
            <person name="Cowan T.M."/>
            <person name="Smanski M.J."/>
            <person name="Chevrette M.G."/>
            <person name="De Carvalho L.P.S."/>
            <person name="Shen B."/>
        </authorList>
    </citation>
    <scope>NUCLEOTIDE SEQUENCE [LARGE SCALE GENOMIC DNA]</scope>
    <source>
        <strain evidence="1 2">NPDC048320</strain>
    </source>
</reference>
<keyword evidence="2" id="KW-1185">Reference proteome</keyword>